<evidence type="ECO:0000256" key="2">
    <source>
        <dbReference type="SAM" id="Phobius"/>
    </source>
</evidence>
<evidence type="ECO:0000256" key="1">
    <source>
        <dbReference type="SAM" id="MobiDB-lite"/>
    </source>
</evidence>
<sequence length="273" mass="28498">LLCAANAVSVFAASGDEAAIVESSKTFSLLLPAVALPYALAVIAVVVPLAKAVIVSTLKLMNLPLEVLLTLYFLLYVALFTFPQMASLLKVTAAFTARSDPGEAPAAAAMASGLAVQSPVGETMMNWMKGYVPESWMAAVSGMSAVTTTSAPKSEFLPEDISTTAGSTSTLATSEATVPPTTTKASTTKMVTSTEASFAPKKRVVTPGASSSPSARCSSFKVCESVSRLVEDYPMSAMLMSYLGDYLQGLKYEHAVREGLAGLDCSLIYADCR</sequence>
<keyword evidence="2" id="KW-0812">Transmembrane</keyword>
<protein>
    <submittedName>
        <fullName evidence="3">Putative conserved plasma membrane protein</fullName>
    </submittedName>
</protein>
<feature type="non-terminal residue" evidence="3">
    <location>
        <position position="1"/>
    </location>
</feature>
<dbReference type="EMBL" id="GFAC01001551">
    <property type="protein sequence ID" value="JAT97637.1"/>
    <property type="molecule type" value="mRNA"/>
</dbReference>
<organism evidence="3">
    <name type="scientific">Amblyomma aureolatum</name>
    <dbReference type="NCBI Taxonomy" id="187763"/>
    <lineage>
        <taxon>Eukaryota</taxon>
        <taxon>Metazoa</taxon>
        <taxon>Ecdysozoa</taxon>
        <taxon>Arthropoda</taxon>
        <taxon>Chelicerata</taxon>
        <taxon>Arachnida</taxon>
        <taxon>Acari</taxon>
        <taxon>Parasitiformes</taxon>
        <taxon>Ixodida</taxon>
        <taxon>Ixodoidea</taxon>
        <taxon>Ixodidae</taxon>
        <taxon>Amblyomminae</taxon>
        <taxon>Amblyomma</taxon>
    </lineage>
</organism>
<feature type="region of interest" description="Disordered" evidence="1">
    <location>
        <begin position="165"/>
        <end position="185"/>
    </location>
</feature>
<feature type="transmembrane region" description="Helical" evidence="2">
    <location>
        <begin position="28"/>
        <end position="50"/>
    </location>
</feature>
<dbReference type="AlphaFoldDB" id="A0A1E1XEF0"/>
<keyword evidence="2" id="KW-1133">Transmembrane helix</keyword>
<evidence type="ECO:0000313" key="3">
    <source>
        <dbReference type="EMBL" id="JAT97637.1"/>
    </source>
</evidence>
<name>A0A1E1XEF0_9ACAR</name>
<keyword evidence="2" id="KW-0472">Membrane</keyword>
<accession>A0A1E1XEF0</accession>
<feature type="transmembrane region" description="Helical" evidence="2">
    <location>
        <begin position="62"/>
        <end position="82"/>
    </location>
</feature>
<reference evidence="3" key="1">
    <citation type="journal article" date="2017" name="Front. Cell. Infect. Microbiol.">
        <title>The Distinct Transcriptional Response of the Midgut of Amblyomma sculptum and Amblyomma aureolatum Ticks to Rickettsia rickettsii Correlates to Their Differences in Susceptibility to Infection.</title>
        <authorList>
            <person name="Martins L.A."/>
            <person name="Galletti M.F.B.M."/>
            <person name="Ribeiro J.M."/>
            <person name="Fujita A."/>
            <person name="Costa F.B."/>
            <person name="Labruna M.B."/>
            <person name="Daffre S."/>
            <person name="Fogaca A.C."/>
        </authorList>
    </citation>
    <scope>NUCLEOTIDE SEQUENCE</scope>
</reference>
<proteinExistence type="evidence at transcript level"/>